<organism evidence="1 2">
    <name type="scientific">Spodoptera exigua</name>
    <name type="common">Beet armyworm</name>
    <name type="synonym">Noctua fulgens</name>
    <dbReference type="NCBI Taxonomy" id="7107"/>
    <lineage>
        <taxon>Eukaryota</taxon>
        <taxon>Metazoa</taxon>
        <taxon>Ecdysozoa</taxon>
        <taxon>Arthropoda</taxon>
        <taxon>Hexapoda</taxon>
        <taxon>Insecta</taxon>
        <taxon>Pterygota</taxon>
        <taxon>Neoptera</taxon>
        <taxon>Endopterygota</taxon>
        <taxon>Lepidoptera</taxon>
        <taxon>Glossata</taxon>
        <taxon>Ditrysia</taxon>
        <taxon>Noctuoidea</taxon>
        <taxon>Noctuidae</taxon>
        <taxon>Amphipyrinae</taxon>
        <taxon>Spodoptera</taxon>
    </lineage>
</organism>
<evidence type="ECO:0000313" key="2">
    <source>
        <dbReference type="Proteomes" id="UP000814243"/>
    </source>
</evidence>
<name>A0A922MZ31_SPOEX</name>
<proteinExistence type="predicted"/>
<evidence type="ECO:0008006" key="3">
    <source>
        <dbReference type="Google" id="ProtNLM"/>
    </source>
</evidence>
<dbReference type="EMBL" id="JACEFF010000058">
    <property type="protein sequence ID" value="KAH9645022.1"/>
    <property type="molecule type" value="Genomic_DNA"/>
</dbReference>
<protein>
    <recommendedName>
        <fullName evidence="3">Peptidase aspartic putative domain-containing protein</fullName>
    </recommendedName>
</protein>
<accession>A0A922MZ31</accession>
<dbReference type="Proteomes" id="UP000814243">
    <property type="component" value="Unassembled WGS sequence"/>
</dbReference>
<gene>
    <name evidence="1" type="ORF">HF086_003352</name>
</gene>
<evidence type="ECO:0000313" key="1">
    <source>
        <dbReference type="EMBL" id="KAH9645022.1"/>
    </source>
</evidence>
<reference evidence="1" key="1">
    <citation type="journal article" date="2021" name="G3 (Bethesda)">
        <title>Genome and transcriptome analysis of the beet armyworm Spodoptera exigua reveals targets for pest control. .</title>
        <authorList>
            <person name="Simon S."/>
            <person name="Breeschoten T."/>
            <person name="Jansen H.J."/>
            <person name="Dirks R.P."/>
            <person name="Schranz M.E."/>
            <person name="Ros V.I.D."/>
        </authorList>
    </citation>
    <scope>NUCLEOTIDE SEQUENCE</scope>
    <source>
        <strain evidence="1">TB_SE_WUR_2020</strain>
    </source>
</reference>
<comment type="caution">
    <text evidence="1">The sequence shown here is derived from an EMBL/GenBank/DDBJ whole genome shotgun (WGS) entry which is preliminary data.</text>
</comment>
<sequence>MDSLMDIQDDVKSKIDKAIINFKKCPKDRLTLSYIETRLENLEQQWQLFHNTHVKIISEVKKSDLYSSKYHKDCVYDEAMIGESATDIKKLLNTTSDCLESFKNLDIDLGSILIIHIITEKLDKVTRRAWELKVSSDYKEKLPTFDDLKEFLVNRFRALENLETKVERVPKTTRALHVVKDKGVSCAFCAVTSLLPSAKVARLEWVDLNDNDLADPEYFIPNRIDVLLGAEVYSQVIQHGVKKNANGTLLAQETTLGWVLSGNR</sequence>
<dbReference type="AlphaFoldDB" id="A0A922MZ31"/>